<feature type="domain" description="UmuC" evidence="13">
    <location>
        <begin position="34"/>
        <end position="296"/>
    </location>
</feature>
<evidence type="ECO:0000256" key="5">
    <source>
        <dbReference type="ARBA" id="ARBA00022763"/>
    </source>
</evidence>
<evidence type="ECO:0000256" key="2">
    <source>
        <dbReference type="ARBA" id="ARBA00004173"/>
    </source>
</evidence>
<dbReference type="InterPro" id="IPR036775">
    <property type="entry name" value="DNA_pol_Y-fam_lit_finger_sf"/>
</dbReference>
<dbReference type="OrthoDB" id="5723at2759"/>
<keyword evidence="9" id="KW-0234">DNA repair</keyword>
<keyword evidence="6" id="KW-0863">Zinc-finger</keyword>
<dbReference type="FunFam" id="3.40.1170.60:FF:000008">
    <property type="entry name" value="DNA polymerase eta subunit"/>
    <property type="match status" value="1"/>
</dbReference>
<dbReference type="InterPro" id="IPR017961">
    <property type="entry name" value="DNA_pol_Y-fam_little_finger"/>
</dbReference>
<dbReference type="GO" id="GO:0009314">
    <property type="term" value="P:response to radiation"/>
    <property type="evidence" value="ECO:0007669"/>
    <property type="project" value="TreeGrafter"/>
</dbReference>
<keyword evidence="10" id="KW-0539">Nucleus</keyword>
<name>A0A9W8RPM9_9HYPO</name>
<dbReference type="GO" id="GO:0007064">
    <property type="term" value="P:mitotic sister chromatid cohesion"/>
    <property type="evidence" value="ECO:0007669"/>
    <property type="project" value="UniProtKB-ARBA"/>
</dbReference>
<dbReference type="InterPro" id="IPR043502">
    <property type="entry name" value="DNA/RNA_pol_sf"/>
</dbReference>
<feature type="domain" description="UBZ3-type" evidence="14">
    <location>
        <begin position="550"/>
        <end position="584"/>
    </location>
</feature>
<dbReference type="PIRSF" id="PIRSF036603">
    <property type="entry name" value="DPol_eta"/>
    <property type="match status" value="1"/>
</dbReference>
<evidence type="ECO:0000256" key="12">
    <source>
        <dbReference type="SAM" id="MobiDB-lite"/>
    </source>
</evidence>
<dbReference type="GO" id="GO:0042276">
    <property type="term" value="P:error-prone translesion synthesis"/>
    <property type="evidence" value="ECO:0007669"/>
    <property type="project" value="TreeGrafter"/>
</dbReference>
<dbReference type="AlphaFoldDB" id="A0A9W8RPM9"/>
<dbReference type="FunFam" id="1.10.150.20:FF:000014">
    <property type="entry name" value="Polymerase (DNA directed), eta"/>
    <property type="match status" value="1"/>
</dbReference>
<keyword evidence="8" id="KW-0496">Mitochondrion</keyword>
<dbReference type="GO" id="GO:0005657">
    <property type="term" value="C:replication fork"/>
    <property type="evidence" value="ECO:0007669"/>
    <property type="project" value="UniProtKB-ARBA"/>
</dbReference>
<dbReference type="GO" id="GO:0008270">
    <property type="term" value="F:zinc ion binding"/>
    <property type="evidence" value="ECO:0007669"/>
    <property type="project" value="UniProtKB-KW"/>
</dbReference>
<evidence type="ECO:0000256" key="3">
    <source>
        <dbReference type="ARBA" id="ARBA00022679"/>
    </source>
</evidence>
<organism evidence="15 16">
    <name type="scientific">Fusarium torreyae</name>
    <dbReference type="NCBI Taxonomy" id="1237075"/>
    <lineage>
        <taxon>Eukaryota</taxon>
        <taxon>Fungi</taxon>
        <taxon>Dikarya</taxon>
        <taxon>Ascomycota</taxon>
        <taxon>Pezizomycotina</taxon>
        <taxon>Sordariomycetes</taxon>
        <taxon>Hypocreomycetidae</taxon>
        <taxon>Hypocreales</taxon>
        <taxon>Nectriaceae</taxon>
        <taxon>Fusarium</taxon>
    </lineage>
</organism>
<accession>A0A9W8RPM9</accession>
<dbReference type="PANTHER" id="PTHR45873:SF1">
    <property type="entry name" value="DNA POLYMERASE ETA"/>
    <property type="match status" value="1"/>
</dbReference>
<feature type="region of interest" description="Disordered" evidence="12">
    <location>
        <begin position="501"/>
        <end position="552"/>
    </location>
</feature>
<dbReference type="GO" id="GO:0005739">
    <property type="term" value="C:mitochondrion"/>
    <property type="evidence" value="ECO:0007669"/>
    <property type="project" value="UniProtKB-SubCell"/>
</dbReference>
<evidence type="ECO:0000256" key="10">
    <source>
        <dbReference type="ARBA" id="ARBA00023242"/>
    </source>
</evidence>
<dbReference type="GO" id="GO:0003684">
    <property type="term" value="F:damaged DNA binding"/>
    <property type="evidence" value="ECO:0007669"/>
    <property type="project" value="InterPro"/>
</dbReference>
<evidence type="ECO:0000256" key="7">
    <source>
        <dbReference type="ARBA" id="ARBA00022833"/>
    </source>
</evidence>
<sequence>MTDSFSDSSGYSQFTRRHLDLLGESSTESPLRVVALVDYDAFYAQCETVRLGLEPTEPLAVRQWNAVIAINYPAREYGIKRGMSVEEVTRLCPTLTLQHVATWREGDPKWAYRPDVIDHLTTDKAALDPYRIESRKTLKLVKDLLPSHPTQRIEKASVDEFFVDLSSQVYDILLQRFPELSGLETYSDARLPMPGLSSQPQWSPDELISNVGPVDDTEPSDWDEIALDVGAEIVRNIRKQIKEKMKYTTSAGISHNKVLAKLASGYRKPNRQTIVRMRDTSSFLASYKATKMLGLGGKLGAKLVETFGSDSIRDLLQVSHKDMVSSLGSEQGDWVFNVIRGHETSPVVRRTIAQSMLSAKTFTPFLQNVDEAERWLRIFAADLQGRLDDVNEELDRPRRPKTIAVHHHIRGRFGPTRNKQMTISPHTPINQDTLFALSKALLKKLDREEPSWPCMGISVSIGNFGENARQGKSIASFFEAGTIRKRPLVESQAGQTKVRKLDGLENGGGGQLGGNDSKDFDDNLDGEDFAEGGNVIPDKVSEGLDLPPGEKTSQYECPKCNSLVEAQDVLEHLDWHVALALQKSL</sequence>
<evidence type="ECO:0000256" key="9">
    <source>
        <dbReference type="ARBA" id="ARBA00023204"/>
    </source>
</evidence>
<dbReference type="InterPro" id="IPR043128">
    <property type="entry name" value="Rev_trsase/Diguanyl_cyclase"/>
</dbReference>
<keyword evidence="4" id="KW-0479">Metal-binding</keyword>
<dbReference type="SUPFAM" id="SSF100879">
    <property type="entry name" value="Lesion bypass DNA polymerase (Y-family), little finger domain"/>
    <property type="match status" value="1"/>
</dbReference>
<dbReference type="Gene3D" id="3.30.70.270">
    <property type="match status" value="1"/>
</dbReference>
<evidence type="ECO:0000313" key="15">
    <source>
        <dbReference type="EMBL" id="KAJ4248464.1"/>
    </source>
</evidence>
<dbReference type="Gene3D" id="3.40.1170.60">
    <property type="match status" value="1"/>
</dbReference>
<dbReference type="Pfam" id="PF21704">
    <property type="entry name" value="POLH-Rev1_HhH"/>
    <property type="match status" value="1"/>
</dbReference>
<evidence type="ECO:0000256" key="8">
    <source>
        <dbReference type="ARBA" id="ARBA00023128"/>
    </source>
</evidence>
<keyword evidence="7" id="KW-0862">Zinc</keyword>
<evidence type="ECO:0000256" key="1">
    <source>
        <dbReference type="ARBA" id="ARBA00004123"/>
    </source>
</evidence>
<dbReference type="Gene3D" id="3.30.1490.100">
    <property type="entry name" value="DNA polymerase, Y-family, little finger domain"/>
    <property type="match status" value="1"/>
</dbReference>
<dbReference type="Gene3D" id="1.10.150.20">
    <property type="entry name" value="5' to 3' exonuclease, C-terminal subdomain"/>
    <property type="match status" value="1"/>
</dbReference>
<dbReference type="InterPro" id="IPR052230">
    <property type="entry name" value="DNA_polymerase_eta"/>
</dbReference>
<evidence type="ECO:0000259" key="14">
    <source>
        <dbReference type="PROSITE" id="PS51907"/>
    </source>
</evidence>
<dbReference type="InterPro" id="IPR001126">
    <property type="entry name" value="UmuC"/>
</dbReference>
<comment type="caution">
    <text evidence="15">The sequence shown here is derived from an EMBL/GenBank/DDBJ whole genome shotgun (WGS) entry which is preliminary data.</text>
</comment>
<keyword evidence="15" id="KW-0548">Nucleotidyltransferase</keyword>
<dbReference type="Proteomes" id="UP001152049">
    <property type="component" value="Unassembled WGS sequence"/>
</dbReference>
<keyword evidence="3 15" id="KW-0808">Transferase</keyword>
<keyword evidence="5" id="KW-0227">DNA damage</keyword>
<comment type="subcellular location">
    <subcellularLocation>
        <location evidence="2">Mitochondrion</location>
    </subcellularLocation>
    <subcellularLocation>
        <location evidence="1">Nucleus</location>
    </subcellularLocation>
</comment>
<dbReference type="PROSITE" id="PS50173">
    <property type="entry name" value="UMUC"/>
    <property type="match status" value="1"/>
</dbReference>
<dbReference type="SUPFAM" id="SSF56672">
    <property type="entry name" value="DNA/RNA polymerases"/>
    <property type="match status" value="1"/>
</dbReference>
<reference evidence="15" key="1">
    <citation type="submission" date="2022-09" db="EMBL/GenBank/DDBJ databases">
        <title>Fusarium specimens isolated from Avocado Roots.</title>
        <authorList>
            <person name="Stajich J."/>
            <person name="Roper C."/>
            <person name="Heimlech-Rivalta G."/>
        </authorList>
    </citation>
    <scope>NUCLEOTIDE SEQUENCE</scope>
    <source>
        <strain evidence="15">CF00136</strain>
    </source>
</reference>
<evidence type="ECO:0000256" key="6">
    <source>
        <dbReference type="ARBA" id="ARBA00022771"/>
    </source>
</evidence>
<evidence type="ECO:0000256" key="4">
    <source>
        <dbReference type="ARBA" id="ARBA00022723"/>
    </source>
</evidence>
<dbReference type="Pfam" id="PF18439">
    <property type="entry name" value="zf_UBZ"/>
    <property type="match status" value="1"/>
</dbReference>
<dbReference type="GO" id="GO:0070987">
    <property type="term" value="P:error-free translesion synthesis"/>
    <property type="evidence" value="ECO:0007669"/>
    <property type="project" value="UniProtKB-ARBA"/>
</dbReference>
<dbReference type="PROSITE" id="PS51907">
    <property type="entry name" value="ZF_UBZ3"/>
    <property type="match status" value="1"/>
</dbReference>
<dbReference type="PANTHER" id="PTHR45873">
    <property type="entry name" value="DNA POLYMERASE ETA"/>
    <property type="match status" value="1"/>
</dbReference>
<dbReference type="EMBL" id="JAOQAZ010000036">
    <property type="protein sequence ID" value="KAJ4248464.1"/>
    <property type="molecule type" value="Genomic_DNA"/>
</dbReference>
<dbReference type="GO" id="GO:0035861">
    <property type="term" value="C:site of double-strand break"/>
    <property type="evidence" value="ECO:0007669"/>
    <property type="project" value="TreeGrafter"/>
</dbReference>
<dbReference type="InterPro" id="IPR041298">
    <property type="entry name" value="UBZ3"/>
</dbReference>
<dbReference type="Pfam" id="PF11799">
    <property type="entry name" value="IMS_C"/>
    <property type="match status" value="1"/>
</dbReference>
<dbReference type="Pfam" id="PF00817">
    <property type="entry name" value="IMS"/>
    <property type="match status" value="1"/>
</dbReference>
<keyword evidence="16" id="KW-1185">Reference proteome</keyword>
<gene>
    <name evidence="15" type="primary">eso1</name>
    <name evidence="15" type="ORF">NW762_012801</name>
</gene>
<proteinExistence type="predicted"/>
<evidence type="ECO:0000313" key="16">
    <source>
        <dbReference type="Proteomes" id="UP001152049"/>
    </source>
</evidence>
<evidence type="ECO:0000256" key="11">
    <source>
        <dbReference type="ARBA" id="ARBA00044975"/>
    </source>
</evidence>
<protein>
    <recommendedName>
        <fullName evidence="11">DNA polymerase eta</fullName>
    </recommendedName>
</protein>
<dbReference type="GO" id="GO:0006281">
    <property type="term" value="P:DNA repair"/>
    <property type="evidence" value="ECO:0007669"/>
    <property type="project" value="UniProtKB-KW"/>
</dbReference>
<dbReference type="GO" id="GO:0003887">
    <property type="term" value="F:DNA-directed DNA polymerase activity"/>
    <property type="evidence" value="ECO:0007669"/>
    <property type="project" value="TreeGrafter"/>
</dbReference>
<dbReference type="GO" id="GO:0005634">
    <property type="term" value="C:nucleus"/>
    <property type="evidence" value="ECO:0007669"/>
    <property type="project" value="UniProtKB-SubCell"/>
</dbReference>
<evidence type="ECO:0000259" key="13">
    <source>
        <dbReference type="PROSITE" id="PS50173"/>
    </source>
</evidence>